<dbReference type="EMBL" id="BIXY01000037">
    <property type="protein sequence ID" value="GCF09162.1"/>
    <property type="molecule type" value="Genomic_DNA"/>
</dbReference>
<comment type="caution">
    <text evidence="1">The sequence shown here is derived from an EMBL/GenBank/DDBJ whole genome shotgun (WGS) entry which is preliminary data.</text>
</comment>
<keyword evidence="2" id="KW-1185">Reference proteome</keyword>
<proteinExistence type="predicted"/>
<accession>A0A5A5TCI6</accession>
<sequence length="180" mass="20103">MSLAQLEALAERRSDDLCDIGSTSTEEIERMQLATMSSQEYAQLYATYISHASQLPASHAKTAVTETAPIDNLDAEELLIQTLSERQKLAEVGKLVGMARYALGGHDTALLQDTRRRIEQFARSLPEKYRGAEIVKAATAPEERGAKLAELYLSRAYKLLDEDYAEIPRIESAIRELKEE</sequence>
<organism evidence="1 2">
    <name type="scientific">Dictyobacter arantiisoli</name>
    <dbReference type="NCBI Taxonomy" id="2014874"/>
    <lineage>
        <taxon>Bacteria</taxon>
        <taxon>Bacillati</taxon>
        <taxon>Chloroflexota</taxon>
        <taxon>Ktedonobacteria</taxon>
        <taxon>Ktedonobacterales</taxon>
        <taxon>Dictyobacteraceae</taxon>
        <taxon>Dictyobacter</taxon>
    </lineage>
</organism>
<evidence type="ECO:0000313" key="2">
    <source>
        <dbReference type="Proteomes" id="UP000322530"/>
    </source>
</evidence>
<gene>
    <name evidence="1" type="ORF">KDI_27260</name>
</gene>
<reference evidence="1 2" key="1">
    <citation type="submission" date="2019-01" db="EMBL/GenBank/DDBJ databases">
        <title>Draft genome sequence of Dictyobacter sp. Uno17.</title>
        <authorList>
            <person name="Wang C.M."/>
            <person name="Zheng Y."/>
            <person name="Sakai Y."/>
            <person name="Abe K."/>
            <person name="Yokota A."/>
            <person name="Yabe S."/>
        </authorList>
    </citation>
    <scope>NUCLEOTIDE SEQUENCE [LARGE SCALE GENOMIC DNA]</scope>
    <source>
        <strain evidence="1 2">Uno17</strain>
    </source>
</reference>
<dbReference type="AlphaFoldDB" id="A0A5A5TCI6"/>
<name>A0A5A5TCI6_9CHLR</name>
<protein>
    <submittedName>
        <fullName evidence="1">Uncharacterized protein</fullName>
    </submittedName>
</protein>
<dbReference type="Proteomes" id="UP000322530">
    <property type="component" value="Unassembled WGS sequence"/>
</dbReference>
<evidence type="ECO:0000313" key="1">
    <source>
        <dbReference type="EMBL" id="GCF09162.1"/>
    </source>
</evidence>